<keyword evidence="7" id="KW-1185">Reference proteome</keyword>
<dbReference type="Gene3D" id="3.20.70.20">
    <property type="match status" value="1"/>
</dbReference>
<evidence type="ECO:0000256" key="4">
    <source>
        <dbReference type="ARBA" id="ARBA00023285"/>
    </source>
</evidence>
<dbReference type="SUPFAM" id="SSF51998">
    <property type="entry name" value="PFL-like glycyl radical enzymes"/>
    <property type="match status" value="1"/>
</dbReference>
<name>A0A1I1N5M7_9GAMM</name>
<comment type="cofactor">
    <cofactor evidence="1">
        <name>adenosylcob(III)alamin</name>
        <dbReference type="ChEBI" id="CHEBI:18408"/>
    </cofactor>
</comment>
<keyword evidence="3" id="KW-0560">Oxidoreductase</keyword>
<organism evidence="6 7">
    <name type="scientific">Thiohalospira halophila DSM 15071</name>
    <dbReference type="NCBI Taxonomy" id="1123397"/>
    <lineage>
        <taxon>Bacteria</taxon>
        <taxon>Pseudomonadati</taxon>
        <taxon>Pseudomonadota</taxon>
        <taxon>Gammaproteobacteria</taxon>
        <taxon>Thiohalospirales</taxon>
        <taxon>Thiohalospiraceae</taxon>
        <taxon>Thiohalospira</taxon>
    </lineage>
</organism>
<feature type="domain" description="Ribonucleotide reductase large subunit C-terminal" evidence="5">
    <location>
        <begin position="72"/>
        <end position="275"/>
    </location>
</feature>
<keyword evidence="4" id="KW-0170">Cobalt</keyword>
<dbReference type="Proteomes" id="UP000198611">
    <property type="component" value="Unassembled WGS sequence"/>
</dbReference>
<dbReference type="GO" id="GO:0031419">
    <property type="term" value="F:cobalamin binding"/>
    <property type="evidence" value="ECO:0007669"/>
    <property type="project" value="UniProtKB-KW"/>
</dbReference>
<evidence type="ECO:0000256" key="2">
    <source>
        <dbReference type="ARBA" id="ARBA00022628"/>
    </source>
</evidence>
<protein>
    <submittedName>
        <fullName evidence="6">Ribonucleotide reductase, barrel domain</fullName>
    </submittedName>
</protein>
<dbReference type="GO" id="GO:0004748">
    <property type="term" value="F:ribonucleoside-diphosphate reductase activity, thioredoxin disulfide as acceptor"/>
    <property type="evidence" value="ECO:0007669"/>
    <property type="project" value="TreeGrafter"/>
</dbReference>
<dbReference type="PANTHER" id="PTHR43371">
    <property type="entry name" value="VITAMIN B12-DEPENDENT RIBONUCLEOTIDE REDUCTASE"/>
    <property type="match status" value="1"/>
</dbReference>
<sequence>MHMQDVSNEIFAAKYAKEGETRSQVFSRVVQGLARTPEEAAHFQYALESGGILAGRVMSAAGSQLETTLINCFVQPVGDSVTDMVDSKASIYQAVAEAAETMRRGGGVGYDFSKIRPAGARVRRTQSRASGPLSYMRVFDRSCETVESAGARRGAQMGVLRVDHPDIFDFVDAKKNGDFTNFNLSVGVTDAFMEALEWGERFELVHDAEPFPGDFPEAYQRDDGLWVYRTIDPQELWDRIMENTYNGAEPGVLFIDRMNEENNLHYVERIEATNPLQRGPPW</sequence>
<dbReference type="AlphaFoldDB" id="A0A1I1N5M7"/>
<accession>A0A1I1N5M7</accession>
<reference evidence="6 7" key="1">
    <citation type="submission" date="2016-10" db="EMBL/GenBank/DDBJ databases">
        <authorList>
            <person name="de Groot N.N."/>
        </authorList>
    </citation>
    <scope>NUCLEOTIDE SEQUENCE [LARGE SCALE GENOMIC DNA]</scope>
    <source>
        <strain evidence="6 7">HL3</strain>
    </source>
</reference>
<dbReference type="EMBL" id="FOMJ01000001">
    <property type="protein sequence ID" value="SFC92492.1"/>
    <property type="molecule type" value="Genomic_DNA"/>
</dbReference>
<dbReference type="STRING" id="1123397.SAMN05660831_00102"/>
<dbReference type="OrthoDB" id="9762933at2"/>
<proteinExistence type="predicted"/>
<dbReference type="InterPro" id="IPR000788">
    <property type="entry name" value="RNR_lg_C"/>
</dbReference>
<evidence type="ECO:0000313" key="7">
    <source>
        <dbReference type="Proteomes" id="UP000198611"/>
    </source>
</evidence>
<evidence type="ECO:0000259" key="5">
    <source>
        <dbReference type="Pfam" id="PF02867"/>
    </source>
</evidence>
<keyword evidence="2" id="KW-0846">Cobalamin</keyword>
<gene>
    <name evidence="6" type="ORF">SAMN05660831_00102</name>
</gene>
<dbReference type="PANTHER" id="PTHR43371:SF1">
    <property type="entry name" value="RIBONUCLEOSIDE-DIPHOSPHATE REDUCTASE"/>
    <property type="match status" value="1"/>
</dbReference>
<dbReference type="InterPro" id="IPR050862">
    <property type="entry name" value="RdRp_reductase_class-2"/>
</dbReference>
<evidence type="ECO:0000313" key="6">
    <source>
        <dbReference type="EMBL" id="SFC92492.1"/>
    </source>
</evidence>
<evidence type="ECO:0000256" key="1">
    <source>
        <dbReference type="ARBA" id="ARBA00001922"/>
    </source>
</evidence>
<evidence type="ECO:0000256" key="3">
    <source>
        <dbReference type="ARBA" id="ARBA00023002"/>
    </source>
</evidence>
<dbReference type="Pfam" id="PF02867">
    <property type="entry name" value="Ribonuc_red_lgC"/>
    <property type="match status" value="1"/>
</dbReference>